<keyword evidence="4" id="KW-1185">Reference proteome</keyword>
<reference evidence="3 4" key="1">
    <citation type="submission" date="2021-10" db="EMBL/GenBank/DDBJ databases">
        <title>Collection of gut derived symbiotic bacterial strains cultured from healthy donors.</title>
        <authorList>
            <person name="Lin H."/>
            <person name="Littmann E."/>
            <person name="Kohout C."/>
            <person name="Pamer E.G."/>
        </authorList>
    </citation>
    <scope>NUCLEOTIDE SEQUENCE [LARGE SCALE GENOMIC DNA]</scope>
    <source>
        <strain evidence="3 4">DFI.1.165</strain>
    </source>
</reference>
<feature type="chain" id="PRO_5046623122" evidence="1">
    <location>
        <begin position="22"/>
        <end position="313"/>
    </location>
</feature>
<proteinExistence type="predicted"/>
<feature type="domain" description="GerMN" evidence="2">
    <location>
        <begin position="205"/>
        <end position="291"/>
    </location>
</feature>
<protein>
    <submittedName>
        <fullName evidence="3">GerMN domain-containing protein</fullName>
    </submittedName>
</protein>
<accession>A0ABS8DIP3</accession>
<dbReference type="InterPro" id="IPR019606">
    <property type="entry name" value="GerMN"/>
</dbReference>
<dbReference type="Pfam" id="PF10646">
    <property type="entry name" value="Germane"/>
    <property type="match status" value="2"/>
</dbReference>
<dbReference type="RefSeq" id="WP_066731431.1">
    <property type="nucleotide sequence ID" value="NZ_JAJCIQ010000010.1"/>
</dbReference>
<organism evidence="3 4">
    <name type="scientific">Bariatricus massiliensis</name>
    <dbReference type="NCBI Taxonomy" id="1745713"/>
    <lineage>
        <taxon>Bacteria</taxon>
        <taxon>Bacillati</taxon>
        <taxon>Bacillota</taxon>
        <taxon>Clostridia</taxon>
        <taxon>Lachnospirales</taxon>
        <taxon>Lachnospiraceae</taxon>
        <taxon>Bariatricus</taxon>
    </lineage>
</organism>
<evidence type="ECO:0000313" key="3">
    <source>
        <dbReference type="EMBL" id="MCB7388306.1"/>
    </source>
</evidence>
<evidence type="ECO:0000256" key="1">
    <source>
        <dbReference type="SAM" id="SignalP"/>
    </source>
</evidence>
<dbReference type="EMBL" id="JAJCIS010000010">
    <property type="protein sequence ID" value="MCB7388306.1"/>
    <property type="molecule type" value="Genomic_DNA"/>
</dbReference>
<gene>
    <name evidence="3" type="ORF">LIZ65_13535</name>
</gene>
<comment type="caution">
    <text evidence="3">The sequence shown here is derived from an EMBL/GenBank/DDBJ whole genome shotgun (WGS) entry which is preliminary data.</text>
</comment>
<feature type="signal peptide" evidence="1">
    <location>
        <begin position="1"/>
        <end position="21"/>
    </location>
</feature>
<evidence type="ECO:0000313" key="4">
    <source>
        <dbReference type="Proteomes" id="UP001299546"/>
    </source>
</evidence>
<evidence type="ECO:0000259" key="2">
    <source>
        <dbReference type="SMART" id="SM00909"/>
    </source>
</evidence>
<keyword evidence="1" id="KW-0732">Signal</keyword>
<dbReference type="PROSITE" id="PS51257">
    <property type="entry name" value="PROKAR_LIPOPROTEIN"/>
    <property type="match status" value="1"/>
</dbReference>
<dbReference type="Proteomes" id="UP001299546">
    <property type="component" value="Unassembled WGS sequence"/>
</dbReference>
<name>A0ABS8DIP3_9FIRM</name>
<sequence length="313" mass="34449">MKKRTRAGISLALAAVTAVLACGCRDKKADIQNAEYTIFHINAEGSGLVESVYTGSMKEPEKAVDQMLSALKKPDESIEEQPAIPKKVKVERFHLEDEKLELFFNAEYGKMDTVQEVLTRAALVRSLTQIPSVSLVAFFVDGVPLTNKDGAELGYMQSEDFVQNTGSNINSYEVTDLTLYFANETGDKLVEETVSVRYNSNLSKEKLIVEQLMKGPSSQEHQPTIPQGTKLLGVSVKDGVCYVNFDEGMNRTIPGVKPEMMVYSVINSVTEGGSAGRVQISIDGDSNFNFQESVKLSEPLTRDLDLVEEKEGD</sequence>
<feature type="domain" description="GerMN" evidence="2">
    <location>
        <begin position="64"/>
        <end position="149"/>
    </location>
</feature>
<dbReference type="SMART" id="SM00909">
    <property type="entry name" value="Germane"/>
    <property type="match status" value="2"/>
</dbReference>